<evidence type="ECO:0000256" key="9">
    <source>
        <dbReference type="ARBA" id="ARBA00023136"/>
    </source>
</evidence>
<dbReference type="InterPro" id="IPR022764">
    <property type="entry name" value="Peptidase_S54_rhomboid_dom"/>
</dbReference>
<dbReference type="EC" id="3.4.21.105" evidence="4"/>
<name>A0A376B1W3_9ASCO</name>
<evidence type="ECO:0000313" key="16">
    <source>
        <dbReference type="Proteomes" id="UP000262825"/>
    </source>
</evidence>
<keyword evidence="16" id="KW-1185">Reference proteome</keyword>
<dbReference type="PANTHER" id="PTHR43066">
    <property type="entry name" value="RHOMBOID-RELATED PROTEIN"/>
    <property type="match status" value="1"/>
</dbReference>
<feature type="transmembrane region" description="Helical" evidence="13">
    <location>
        <begin position="197"/>
        <end position="227"/>
    </location>
</feature>
<evidence type="ECO:0000256" key="1">
    <source>
        <dbReference type="ARBA" id="ARBA00000156"/>
    </source>
</evidence>
<dbReference type="SUPFAM" id="SSF144091">
    <property type="entry name" value="Rhomboid-like"/>
    <property type="match status" value="1"/>
</dbReference>
<dbReference type="GO" id="GO:0016020">
    <property type="term" value="C:membrane"/>
    <property type="evidence" value="ECO:0007669"/>
    <property type="project" value="InterPro"/>
</dbReference>
<gene>
    <name evidence="15" type="ORF">SCODWIG_00225</name>
</gene>
<keyword evidence="8 13" id="KW-1133">Transmembrane helix</keyword>
<dbReference type="EMBL" id="UFAJ01000015">
    <property type="protein sequence ID" value="SSD58464.1"/>
    <property type="molecule type" value="Genomic_DNA"/>
</dbReference>
<evidence type="ECO:0000256" key="8">
    <source>
        <dbReference type="ARBA" id="ARBA00022989"/>
    </source>
</evidence>
<feature type="transmembrane region" description="Helical" evidence="13">
    <location>
        <begin position="12"/>
        <end position="35"/>
    </location>
</feature>
<dbReference type="Gene3D" id="1.20.1540.10">
    <property type="entry name" value="Rhomboid-like"/>
    <property type="match status" value="1"/>
</dbReference>
<keyword evidence="7" id="KW-0378">Hydrolase</keyword>
<keyword evidence="6 13" id="KW-0812">Transmembrane</keyword>
<comment type="similarity">
    <text evidence="3">Belongs to the peptidase S54 family.</text>
</comment>
<evidence type="ECO:0000256" key="13">
    <source>
        <dbReference type="SAM" id="Phobius"/>
    </source>
</evidence>
<reference evidence="16" key="1">
    <citation type="submission" date="2018-06" db="EMBL/GenBank/DDBJ databases">
        <authorList>
            <person name="Guldener U."/>
        </authorList>
    </citation>
    <scope>NUCLEOTIDE SEQUENCE [LARGE SCALE GENOMIC DNA]</scope>
    <source>
        <strain evidence="16">UTAD17</strain>
    </source>
</reference>
<dbReference type="Proteomes" id="UP000262825">
    <property type="component" value="Unassembled WGS sequence"/>
</dbReference>
<dbReference type="GO" id="GO:0004252">
    <property type="term" value="F:serine-type endopeptidase activity"/>
    <property type="evidence" value="ECO:0007669"/>
    <property type="project" value="InterPro"/>
</dbReference>
<feature type="transmembrane region" description="Helical" evidence="13">
    <location>
        <begin position="88"/>
        <end position="111"/>
    </location>
</feature>
<proteinExistence type="inferred from homology"/>
<comment type="catalytic activity">
    <reaction evidence="1">
        <text>Cleaves type-1 transmembrane domains using a catalytic dyad composed of serine and histidine that are contributed by different transmembrane domains.</text>
        <dbReference type="EC" id="3.4.21.105"/>
    </reaction>
</comment>
<evidence type="ECO:0000256" key="3">
    <source>
        <dbReference type="ARBA" id="ARBA00009045"/>
    </source>
</evidence>
<organism evidence="15 16">
    <name type="scientific">Saccharomycodes ludwigii</name>
    <dbReference type="NCBI Taxonomy" id="36035"/>
    <lineage>
        <taxon>Eukaryota</taxon>
        <taxon>Fungi</taxon>
        <taxon>Dikarya</taxon>
        <taxon>Ascomycota</taxon>
        <taxon>Saccharomycotina</taxon>
        <taxon>Saccharomycetes</taxon>
        <taxon>Saccharomycodales</taxon>
        <taxon>Saccharomycodaceae</taxon>
        <taxon>Saccharomycodes</taxon>
    </lineage>
</organism>
<evidence type="ECO:0000259" key="14">
    <source>
        <dbReference type="Pfam" id="PF01694"/>
    </source>
</evidence>
<evidence type="ECO:0000256" key="5">
    <source>
        <dbReference type="ARBA" id="ARBA00022670"/>
    </source>
</evidence>
<dbReference type="AlphaFoldDB" id="A0A376B1W3"/>
<dbReference type="InterPro" id="IPR035952">
    <property type="entry name" value="Rhomboid-like_sf"/>
</dbReference>
<dbReference type="Pfam" id="PF01694">
    <property type="entry name" value="Rhomboid"/>
    <property type="match status" value="1"/>
</dbReference>
<accession>A0A376B1W3</accession>
<evidence type="ECO:0000256" key="4">
    <source>
        <dbReference type="ARBA" id="ARBA00013039"/>
    </source>
</evidence>
<evidence type="ECO:0000256" key="7">
    <source>
        <dbReference type="ARBA" id="ARBA00022801"/>
    </source>
</evidence>
<comment type="subcellular location">
    <subcellularLocation>
        <location evidence="2">Golgi apparatus</location>
        <location evidence="2">cis-Golgi network membrane</location>
        <topology evidence="2">Multi-pass membrane protein</topology>
    </subcellularLocation>
</comment>
<protein>
    <recommendedName>
        <fullName evidence="11">Rhomboid-type serine protease 2</fullName>
        <ecNumber evidence="4">3.4.21.105</ecNumber>
    </recommendedName>
    <alternativeName>
        <fullName evidence="12">Rhomboid protein 2</fullName>
    </alternativeName>
</protein>
<dbReference type="PANTHER" id="PTHR43066:SF1">
    <property type="entry name" value="RHOMBOID PROTEIN 2"/>
    <property type="match status" value="1"/>
</dbReference>
<evidence type="ECO:0000256" key="6">
    <source>
        <dbReference type="ARBA" id="ARBA00022692"/>
    </source>
</evidence>
<evidence type="ECO:0000313" key="15">
    <source>
        <dbReference type="EMBL" id="SSD58464.1"/>
    </source>
</evidence>
<sequence length="323" mass="36317">MLSKIGGIRFTAITSGLIIFLWIVFLFMPIAPFSLNEEDLFDLKKFGHLSLYPLQHASILHILFNSIALFSLLSLFEREKGTIRTGVLLNLFAVIAGIFYCLLERSFSFIIHRGESSTVQVVGSSGWWFTLFTWYCCTQSANFNETNSSAISSDEDVETTATTNNILYNIRNIFNGNNVTTITIFGRSFNRFQLLPFLMLFFISVIFFGQASFLGHLCGIITGYLYYNGQNFFDHKLCIPSKLISKFESLGFWYGSSDMSSPTTSSNGNGYLLIFLKKLSIEYFPEHYYNGESTASVLPTVQPSIANAQNENFTSSGRVLGSN</sequence>
<keyword evidence="5" id="KW-0645">Protease</keyword>
<keyword evidence="9 13" id="KW-0472">Membrane</keyword>
<dbReference type="VEuPathDB" id="FungiDB:SCODWIG_00225"/>
<comment type="function">
    <text evidence="10">Probable rhomboid-type serine protease that catalyzes intramembrane proteolysis.</text>
</comment>
<evidence type="ECO:0000256" key="2">
    <source>
        <dbReference type="ARBA" id="ARBA00004257"/>
    </source>
</evidence>
<evidence type="ECO:0000256" key="10">
    <source>
        <dbReference type="ARBA" id="ARBA00037147"/>
    </source>
</evidence>
<feature type="transmembrane region" description="Helical" evidence="13">
    <location>
        <begin position="55"/>
        <end position="76"/>
    </location>
</feature>
<evidence type="ECO:0000256" key="12">
    <source>
        <dbReference type="ARBA" id="ARBA00042081"/>
    </source>
</evidence>
<dbReference type="GO" id="GO:0005794">
    <property type="term" value="C:Golgi apparatus"/>
    <property type="evidence" value="ECO:0007669"/>
    <property type="project" value="UniProtKB-SubCell"/>
</dbReference>
<dbReference type="GO" id="GO:0006508">
    <property type="term" value="P:proteolysis"/>
    <property type="evidence" value="ECO:0007669"/>
    <property type="project" value="UniProtKB-KW"/>
</dbReference>
<evidence type="ECO:0000256" key="11">
    <source>
        <dbReference type="ARBA" id="ARBA00039804"/>
    </source>
</evidence>
<feature type="domain" description="Peptidase S54 rhomboid" evidence="14">
    <location>
        <begin position="48"/>
        <end position="226"/>
    </location>
</feature>